<dbReference type="AlphaFoldDB" id="A0A135RY58"/>
<accession>A0A135RY58</accession>
<name>A0A135RY58_9PEZI</name>
<evidence type="ECO:0000313" key="1">
    <source>
        <dbReference type="EMBL" id="KXH28625.1"/>
    </source>
</evidence>
<comment type="caution">
    <text evidence="1">The sequence shown here is derived from an EMBL/GenBank/DDBJ whole genome shotgun (WGS) entry which is preliminary data.</text>
</comment>
<dbReference type="Proteomes" id="UP000070054">
    <property type="component" value="Unassembled WGS sequence"/>
</dbReference>
<protein>
    <submittedName>
        <fullName evidence="1">Uncharacterized protein</fullName>
    </submittedName>
</protein>
<organism evidence="1 2">
    <name type="scientific">Colletotrichum nymphaeae SA-01</name>
    <dbReference type="NCBI Taxonomy" id="1460502"/>
    <lineage>
        <taxon>Eukaryota</taxon>
        <taxon>Fungi</taxon>
        <taxon>Dikarya</taxon>
        <taxon>Ascomycota</taxon>
        <taxon>Pezizomycotina</taxon>
        <taxon>Sordariomycetes</taxon>
        <taxon>Hypocreomycetidae</taxon>
        <taxon>Glomerellales</taxon>
        <taxon>Glomerellaceae</taxon>
        <taxon>Colletotrichum</taxon>
        <taxon>Colletotrichum acutatum species complex</taxon>
    </lineage>
</organism>
<keyword evidence="2" id="KW-1185">Reference proteome</keyword>
<dbReference type="EMBL" id="JEMN01001713">
    <property type="protein sequence ID" value="KXH28625.1"/>
    <property type="molecule type" value="Genomic_DNA"/>
</dbReference>
<sequence length="301" mass="34638">MTGRIGRNSTAPEFAILSQCFLIAWKMVPDTFVLWHYYRTLLGVQSSPDQDPLERLDAFQTAARHVFDPCLDLQTPPQDSFAEARLKFSIAFIHAQYQRFASGLPHLYLLGQQDSGEDSILNETLCPGTWEDWDIRPPSFSGDDKDWELHAAEALAILSSKFGAFVPETVSGSFSKADLLRWKKLLLQHTSPRKHQPFDNNEIQERLKTLKRKHSSRPQDDQLSWLFWEVSAFRRYLPDREIEVRKECDTILQDVKLRNPGIDIDAPGFTCGKCHEVGRAFHFMDGSQVILHFRYMHLDSG</sequence>
<proteinExistence type="predicted"/>
<evidence type="ECO:0000313" key="2">
    <source>
        <dbReference type="Proteomes" id="UP000070054"/>
    </source>
</evidence>
<reference evidence="1 2" key="1">
    <citation type="submission" date="2014-02" db="EMBL/GenBank/DDBJ databases">
        <title>The genome sequence of Colletotrichum nymphaeae SA-01.</title>
        <authorList>
            <person name="Baroncelli R."/>
            <person name="Thon M.R."/>
        </authorList>
    </citation>
    <scope>NUCLEOTIDE SEQUENCE [LARGE SCALE GENOMIC DNA]</scope>
    <source>
        <strain evidence="1 2">SA-01</strain>
    </source>
</reference>
<gene>
    <name evidence="1" type="ORF">CNYM01_11258</name>
</gene>